<name>A0A225DI60_9BACT</name>
<accession>A0A225DI60</accession>
<dbReference type="Proteomes" id="UP000214646">
    <property type="component" value="Unassembled WGS sequence"/>
</dbReference>
<keyword evidence="1" id="KW-0812">Transmembrane</keyword>
<dbReference type="OrthoDB" id="268778at2"/>
<protein>
    <submittedName>
        <fullName evidence="2">Uncharacterized protein</fullName>
    </submittedName>
</protein>
<organism evidence="2 3">
    <name type="scientific">Fimbriiglobus ruber</name>
    <dbReference type="NCBI Taxonomy" id="1908690"/>
    <lineage>
        <taxon>Bacteria</taxon>
        <taxon>Pseudomonadati</taxon>
        <taxon>Planctomycetota</taxon>
        <taxon>Planctomycetia</taxon>
        <taxon>Gemmatales</taxon>
        <taxon>Gemmataceae</taxon>
        <taxon>Fimbriiglobus</taxon>
    </lineage>
</organism>
<evidence type="ECO:0000313" key="3">
    <source>
        <dbReference type="Proteomes" id="UP000214646"/>
    </source>
</evidence>
<dbReference type="RefSeq" id="WP_088256078.1">
    <property type="nucleotide sequence ID" value="NZ_NIDE01000007.1"/>
</dbReference>
<comment type="caution">
    <text evidence="2">The sequence shown here is derived from an EMBL/GenBank/DDBJ whole genome shotgun (WGS) entry which is preliminary data.</text>
</comment>
<dbReference type="EMBL" id="NIDE01000007">
    <property type="protein sequence ID" value="OWK41132.1"/>
    <property type="molecule type" value="Genomic_DNA"/>
</dbReference>
<reference evidence="3" key="1">
    <citation type="submission" date="2017-06" db="EMBL/GenBank/DDBJ databases">
        <title>Genome analysis of Fimbriiglobus ruber SP5, the first member of the order Planctomycetales with confirmed chitinolytic capability.</title>
        <authorList>
            <person name="Ravin N.V."/>
            <person name="Rakitin A.L."/>
            <person name="Ivanova A.A."/>
            <person name="Beletsky A.V."/>
            <person name="Kulichevskaya I.S."/>
            <person name="Mardanov A.V."/>
            <person name="Dedysh S.N."/>
        </authorList>
    </citation>
    <scope>NUCLEOTIDE SEQUENCE [LARGE SCALE GENOMIC DNA]</scope>
    <source>
        <strain evidence="3">SP5</strain>
    </source>
</reference>
<evidence type="ECO:0000256" key="1">
    <source>
        <dbReference type="SAM" id="Phobius"/>
    </source>
</evidence>
<gene>
    <name evidence="2" type="ORF">FRUB_05024</name>
</gene>
<evidence type="ECO:0000313" key="2">
    <source>
        <dbReference type="EMBL" id="OWK41132.1"/>
    </source>
</evidence>
<dbReference type="AlphaFoldDB" id="A0A225DI60"/>
<keyword evidence="3" id="KW-1185">Reference proteome</keyword>
<sequence>MPWWRSLLRYWKPFLTVLVLPVAGNVFAGELRDLVYTGFGWKDPAHYLWWTTGIAGALVLAMSAVAVLVGRDLFRPHNIALGPRRNPHPHPHVVLFLSNLNTAHGRFDAGVPDGLSLSGDLDADLRELVRRKNPKDLRHGEAAVRWPWEMSLRGLFQHRGALRSVTLVCSRESLVQAHWFARLLTDRYAAAFPHLLNPDHVRLLVRAGRSVALSACPTTGEGCAGDPAVMAWDFEDYDELYGGLVAMMDQFAREGTRDTDVMVDVTGGQKPNSVVGALLTVNRRAKFQYVQTNTPNEVIAYDLMTDPVGN</sequence>
<keyword evidence="1" id="KW-0472">Membrane</keyword>
<keyword evidence="1" id="KW-1133">Transmembrane helix</keyword>
<proteinExistence type="predicted"/>
<feature type="transmembrane region" description="Helical" evidence="1">
    <location>
        <begin position="47"/>
        <end position="69"/>
    </location>
</feature>